<dbReference type="SMART" id="SM00306">
    <property type="entry name" value="HintN"/>
    <property type="match status" value="1"/>
</dbReference>
<gene>
    <name evidence="7" type="ORF">GCM10012284_07000</name>
</gene>
<dbReference type="GO" id="GO:0005737">
    <property type="term" value="C:cytoplasm"/>
    <property type="evidence" value="ECO:0007669"/>
    <property type="project" value="InterPro"/>
</dbReference>
<dbReference type="Gene3D" id="2.170.16.10">
    <property type="entry name" value="Hedgehog/Intein (Hint) domain"/>
    <property type="match status" value="1"/>
</dbReference>
<evidence type="ECO:0000256" key="4">
    <source>
        <dbReference type="ARBA" id="ARBA00023026"/>
    </source>
</evidence>
<accession>A0A8J3FMS9</accession>
<dbReference type="Proteomes" id="UP000656042">
    <property type="component" value="Unassembled WGS sequence"/>
</dbReference>
<feature type="domain" description="Hint" evidence="6">
    <location>
        <begin position="2842"/>
        <end position="2943"/>
    </location>
</feature>
<dbReference type="CDD" id="cd00081">
    <property type="entry name" value="Hint"/>
    <property type="match status" value="1"/>
</dbReference>
<keyword evidence="3" id="KW-0677">Repeat</keyword>
<feature type="compositionally biased region" description="Basic and acidic residues" evidence="5">
    <location>
        <begin position="1172"/>
        <end position="1182"/>
    </location>
</feature>
<dbReference type="InterPro" id="IPR050708">
    <property type="entry name" value="T6SS_VgrG/RHS"/>
</dbReference>
<feature type="region of interest" description="Disordered" evidence="5">
    <location>
        <begin position="1172"/>
        <end position="1191"/>
    </location>
</feature>
<dbReference type="InterPro" id="IPR028903">
    <property type="entry name" value="Tox-REase-7_dom"/>
</dbReference>
<dbReference type="Pfam" id="PF12256">
    <property type="entry name" value="TcdB_toxin_midN"/>
    <property type="match status" value="1"/>
</dbReference>
<feature type="region of interest" description="Disordered" evidence="5">
    <location>
        <begin position="37"/>
        <end position="81"/>
    </location>
</feature>
<comment type="caution">
    <text evidence="7">The sequence shown here is derived from an EMBL/GenBank/DDBJ whole genome shotgun (WGS) entry which is preliminary data.</text>
</comment>
<protein>
    <recommendedName>
        <fullName evidence="6">Hint domain-containing protein</fullName>
    </recommendedName>
</protein>
<dbReference type="NCBIfam" id="TIGR01643">
    <property type="entry name" value="YD_repeat_2x"/>
    <property type="match status" value="2"/>
</dbReference>
<reference evidence="7" key="2">
    <citation type="submission" date="2020-09" db="EMBL/GenBank/DDBJ databases">
        <authorList>
            <person name="Sun Q."/>
            <person name="Zhou Y."/>
        </authorList>
    </citation>
    <scope>NUCLEOTIDE SEQUENCE</scope>
    <source>
        <strain evidence="7">CGMCC 4.7299</strain>
    </source>
</reference>
<dbReference type="SUPFAM" id="SSF51294">
    <property type="entry name" value="Hedgehog/intein (Hint) domain"/>
    <property type="match status" value="1"/>
</dbReference>
<evidence type="ECO:0000259" key="6">
    <source>
        <dbReference type="SMART" id="SM00306"/>
    </source>
</evidence>
<organism evidence="7 8">
    <name type="scientific">Mangrovihabitans endophyticus</name>
    <dbReference type="NCBI Taxonomy" id="1751298"/>
    <lineage>
        <taxon>Bacteria</taxon>
        <taxon>Bacillati</taxon>
        <taxon>Actinomycetota</taxon>
        <taxon>Actinomycetes</taxon>
        <taxon>Micromonosporales</taxon>
        <taxon>Micromonosporaceae</taxon>
        <taxon>Mangrovihabitans</taxon>
    </lineage>
</organism>
<keyword evidence="8" id="KW-1185">Reference proteome</keyword>
<dbReference type="Pfam" id="PF03534">
    <property type="entry name" value="SpvB"/>
    <property type="match status" value="1"/>
</dbReference>
<dbReference type="NCBIfam" id="TIGR03696">
    <property type="entry name" value="Rhs_assc_core"/>
    <property type="match status" value="1"/>
</dbReference>
<feature type="compositionally biased region" description="Low complexity" evidence="5">
    <location>
        <begin position="37"/>
        <end position="66"/>
    </location>
</feature>
<dbReference type="Pfam" id="PF07591">
    <property type="entry name" value="PT-HINT"/>
    <property type="match status" value="1"/>
</dbReference>
<evidence type="ECO:0000256" key="1">
    <source>
        <dbReference type="ARBA" id="ARBA00004613"/>
    </source>
</evidence>
<dbReference type="InterPro" id="IPR056823">
    <property type="entry name" value="TEN-like_YD-shell"/>
</dbReference>
<evidence type="ECO:0000256" key="3">
    <source>
        <dbReference type="ARBA" id="ARBA00022737"/>
    </source>
</evidence>
<proteinExistence type="predicted"/>
<dbReference type="PANTHER" id="PTHR32305:SF15">
    <property type="entry name" value="PROTEIN RHSA-RELATED"/>
    <property type="match status" value="1"/>
</dbReference>
<sequence>MAMASVMSNLDRQGRARRWVAGVAVLALVAGGMPASSSPMSAASGGAGADSVSDAPRATPASAPPAGCVGTPSPRQNVVPRDPAAAPYQRALAPDESAVASYDGARLIAAPDAVDEPVTIGITPLAAGGLPEMGDELTNVTAGPRKGWRFSPHPFQFAEPVEIRLAYDPKAVAPTFNPQDVYTFFYDEQAGCWKALDRVSVDEKTHEIVSRTDHFTVMANAVLSLPESPDIASFNPTQIKGLQVASPDDGMDQINPPVAASGGQAVVTYPIEVPQGRAGLQPTLAISYDSTGADSWLGQGWDLPVPSISVDTRWGVPRYDATRETETYQLGSEQLAPVAHRSTPVARVAERVFHQRMEGAFTRIVRHGTNPSTYSWETTDKSGQHSFYGGTPESTLRDDAGRVFQWALREVRDTHGNIMRFHTVIQDDTGVTDGTVPGRNLYLQKITYTGSAAAADGPYAVTFIRDRELAEPRRGDVGIDARGGFKRVTADLLRRIEITMNDLPVRAYEMNYTTGAFDKTLLESITEFGEDNRPFNTHTFAYYDDIRDSSGAYQAFSPTGWTSPDDNLRNAAVAAVNSAGGQAGAINANTSTSAGGHLYVGVGPVAAKTNSVGVKTGFNATRDTGLLALTDVDGDNLPDKVFTSGGGVVYRKNLAKPGGQARFADQVTPLHNLPGIMSQRSSSSTVGVEAYPGGVAAQLDHVDTFTTNERYLSDVNGDGITDLVDGGSVLFGRIGPDGAPVYGLSAQTPVPIGSAPVDTDGLLGDLSADRAREIESHPLIDTLRRWVAPYDGTVAVSGAVRLVADDSPDRAAYAKADGVRVAVQQEDAELWSELIGPADYADHTPTGVDAVTVHRGDRLYFRVQSRFDGAYDQVAWDPQVRYTGVPATTDVNGLDPYAYRASADFTLGGRTGTVTVPVTGTVHLSGDLTKKAATTDDVTAVITRDGTTVFTRTLAAADTGDLPVDLDLPVQQGQKLAWRIKVDSPIDLSQVDWTPQAAYADPAAVITAPYDVDMYPADDLTGPQQSYTAPADGDLTVAPSLDFDDSNPTARVVFTVKSRDRLLAKTAMPVDQPLTVPVTAGDELFFDFSTLDPGLAAHVTGHSVQVGFDPAELTPAPDALHSAAAEGAFPEPYRGWGAIGYNGNGDRAGQPVKQTDLVIDESYKDQLPDHVDPQAQKDDFAADPKVTPPNAVPYMPDPADDRWGSDNNTWVGRTTVSSSRLGTTAIVVPTASDFATVTAVPRMSRSTQISLTGGVSLPVGSLGGSIATGDSTADTDYLDLNGDGFPDVIGASGVQYTVPTGELGTDRAALPGRTVRRTGTVAGNANAGSAARTITTGHGDAAPPADITANTAVSGNDMPPLGVGGNLGSGTSDTAFDLLDINGDALPDRVYADGRAALNLGYRFAAPEPWPGGKLNDGQTTNAGANIGFNTDFYGFAGGASFSVGHSSTKASLVDVNGDGLADRVFEGNPVRVAINTGSGFAAPQPFLGGAAGVNDDANAELGGGAYVEFSACFLIFFGGCIITNPGANFSTGIGRTEQALRDINGDGFADQLRSTSDDHLSVAENQTGRTNLLKAVSRPLGARIDLDYTRDGNTYDQPQSRFVLSKAALSDGHSGDGVDAQVTTFRYGGGVYDRLEREFRGYHSVVSEQRDQAGQVYRSTTTEYDTTSHYTRGLVTRTRIADGDGKAFTESVNSYQLIDVNTSAVADPASTTAVIFPQLVRTDQRYFEGQDTPGKTTSVQMSYDDVGNLIRSYDSADTGTADDVETKIRYTAEDTACRTSGVVGKAKAMDVRGGGTLLRHSESTIDCATGDVKQQRESLANGTVATTDVTYFANGNVQSVTEPPNAGRQRYKVTYEYDPALATHVTAVTDSFGLRSTTSYNLKYGLPETITDTNGQQTRTLYDQQGRVDTVTGPYEMAANHPTVDIEYHPEAVVPYAITRNVDRNADGSFRTNSIDTITFTDGLGRVIQSKKDATLDGVEAMTVSGHVEYDFAGRVVASSYPVTEAKGPLSTRFTTKIDPVTPTRTSYDVLDRATRTVLPDGAATSAAYGFGLDRDGITQFTTAVTDANGATTRTYTDVDFRSTAVKQPNDAWTSYAYDPLGQITTVVDDHRNITRATYDNLGRRTSVATPDTGTTQSEYDLAGNLTKRVTANLAAKRKAIKYDYDFDRLTAVSYPTTPDANVTYTYGAPGAAGNAAGRITSVRDAAGTVTRAYGPLGETTAETRTVANGIAKATSFTTRYQYDTWNRMQTMTYPDGEVLTYHYDNGGQVDAASGVKGSTTYPYVTALNYDKFGQRIQLRTGNGVTTNYTYDATDRRLATLQAAQANGTTFQQMTYAYDDVGNVTGITEGAAAVGGQGGPSSQSFGYDTLNRLTSSAGEYHPASGLRDQYTLDLTYDSLGDVTAKNQTHDLVTADGTATPDRDTSYQYAYAYGGTQPHAPTSVGPFTFRYDADGNLVTRTGPDKEKLQLTYDDADQLVCSDSGSGHHVADTTELVSLDLTGGSSCDTSYVYGEDGQRVVKDGGSNDVTVYPSESYTLRNKTAYKHVFLGDTRLVSQLVQTNGSVENNQFYFSTDHLGSTAYGTDGAGKVVEHDKYLPSGEAWANEKTTAAPSPYGFNGKELDTETGLYYYGSRYYDPRTTLWQSADPSLPDYLDGEPAGGVGNPGNLSAYTYTADNPVRYTDPDGRWFNIAIGAAIGAAISAGVEGYSQYRAGEFSARRLIGAAAGGAVSGAVTGATLGTGLLAEAAVAAGGSAAEGVVTRAIDGDPQSIGAIASDAGKGLLGLGGAKVGAKIVKAARGALGKAESSAAAAAKAETTAAKAEASAAEDAAAKQPKDSLSPCNSFAGDTLVLRGDGSTVRISELQPGDTVVATDPITGKTSVREVTLRHVNRDIDLTDVTVADKDGHATVIHTTQHHPFWDASRRAWVDAYDLRAGERLRTTGVPAVTITTVRNFTAPRTMFNLTVDTVHTYYVLAGAVAVLVHNAGGAGPCKVGQQGEASAGIVKNNAKIKVNGRVRKPDELTSTTIGEVKNVKYQYLSRQLKDYLAYAQKNKLKMVLYVRKGDGTAFSPQLKALEDAGKIIVKRVL</sequence>
<dbReference type="InterPro" id="IPR006530">
    <property type="entry name" value="YD"/>
</dbReference>
<dbReference type="Pfam" id="PF25023">
    <property type="entry name" value="TEN_YD-shell"/>
    <property type="match status" value="1"/>
</dbReference>
<keyword evidence="4" id="KW-0843">Virulence</keyword>
<dbReference type="EMBL" id="BMMX01000001">
    <property type="protein sequence ID" value="GGK75608.1"/>
    <property type="molecule type" value="Genomic_DNA"/>
</dbReference>
<dbReference type="PANTHER" id="PTHR32305">
    <property type="match status" value="1"/>
</dbReference>
<comment type="subcellular location">
    <subcellularLocation>
        <location evidence="1">Secreted</location>
    </subcellularLocation>
</comment>
<reference evidence="7" key="1">
    <citation type="journal article" date="2014" name="Int. J. Syst. Evol. Microbiol.">
        <title>Complete genome sequence of Corynebacterium casei LMG S-19264T (=DSM 44701T), isolated from a smear-ripened cheese.</title>
        <authorList>
            <consortium name="US DOE Joint Genome Institute (JGI-PGF)"/>
            <person name="Walter F."/>
            <person name="Albersmeier A."/>
            <person name="Kalinowski J."/>
            <person name="Ruckert C."/>
        </authorList>
    </citation>
    <scope>NUCLEOTIDE SEQUENCE</scope>
    <source>
        <strain evidence="7">CGMCC 4.7299</strain>
    </source>
</reference>
<dbReference type="SUPFAM" id="SSF69318">
    <property type="entry name" value="Integrin alpha N-terminal domain"/>
    <property type="match status" value="1"/>
</dbReference>
<dbReference type="InterPro" id="IPR003284">
    <property type="entry name" value="Sal_SpvB"/>
</dbReference>
<keyword evidence="2" id="KW-0964">Secreted</keyword>
<evidence type="ECO:0000256" key="2">
    <source>
        <dbReference type="ARBA" id="ARBA00022525"/>
    </source>
</evidence>
<dbReference type="InterPro" id="IPR022045">
    <property type="entry name" value="TcdB_toxin_mid/N"/>
</dbReference>
<evidence type="ECO:0000313" key="7">
    <source>
        <dbReference type="EMBL" id="GGK75608.1"/>
    </source>
</evidence>
<dbReference type="Gene3D" id="2.180.10.10">
    <property type="entry name" value="RHS repeat-associated core"/>
    <property type="match status" value="2"/>
</dbReference>
<evidence type="ECO:0000256" key="5">
    <source>
        <dbReference type="SAM" id="MobiDB-lite"/>
    </source>
</evidence>
<dbReference type="GO" id="GO:0005576">
    <property type="term" value="C:extracellular region"/>
    <property type="evidence" value="ECO:0007669"/>
    <property type="project" value="UniProtKB-SubCell"/>
</dbReference>
<evidence type="ECO:0000313" key="8">
    <source>
        <dbReference type="Proteomes" id="UP000656042"/>
    </source>
</evidence>
<dbReference type="InterPro" id="IPR003587">
    <property type="entry name" value="Hint_dom_N"/>
</dbReference>
<dbReference type="Pfam" id="PF15649">
    <property type="entry name" value="Tox-REase-7"/>
    <property type="match status" value="1"/>
</dbReference>
<dbReference type="InterPro" id="IPR028994">
    <property type="entry name" value="Integrin_alpha_N"/>
</dbReference>
<name>A0A8J3FMS9_9ACTN</name>
<dbReference type="InterPro" id="IPR022385">
    <property type="entry name" value="Rhs_assc_core"/>
</dbReference>
<dbReference type="InterPro" id="IPR036844">
    <property type="entry name" value="Hint_dom_sf"/>
</dbReference>